<accession>A0A6B9XT64</accession>
<proteinExistence type="predicted"/>
<dbReference type="AlphaFoldDB" id="A0A6B9XT64"/>
<feature type="region of interest" description="Disordered" evidence="1">
    <location>
        <begin position="1"/>
        <end position="21"/>
    </location>
</feature>
<sequence>METKEGNSVTDEKKGEGSNLGIQKGTIDCIRSSRNIHHPLGQFISLDGVGGGAKKYWSQYSEPAAFRASGNGNRIISMRFLRGEEKLI</sequence>
<protein>
    <submittedName>
        <fullName evidence="2">Uncharacterized protein</fullName>
    </submittedName>
</protein>
<feature type="compositionally biased region" description="Basic and acidic residues" evidence="1">
    <location>
        <begin position="1"/>
        <end position="16"/>
    </location>
</feature>
<name>A0A6B9XT64_PICSI</name>
<gene>
    <name evidence="2" type="primary">orf04274</name>
    <name evidence="2" type="ORF">Q903MT_gene4251</name>
</gene>
<organism evidence="2">
    <name type="scientific">Picea sitchensis</name>
    <name type="common">Sitka spruce</name>
    <name type="synonym">Pinus sitchensis</name>
    <dbReference type="NCBI Taxonomy" id="3332"/>
    <lineage>
        <taxon>Eukaryota</taxon>
        <taxon>Viridiplantae</taxon>
        <taxon>Streptophyta</taxon>
        <taxon>Embryophyta</taxon>
        <taxon>Tracheophyta</taxon>
        <taxon>Spermatophyta</taxon>
        <taxon>Pinopsida</taxon>
        <taxon>Pinidae</taxon>
        <taxon>Conifers I</taxon>
        <taxon>Pinales</taxon>
        <taxon>Pinaceae</taxon>
        <taxon>Picea</taxon>
    </lineage>
</organism>
<evidence type="ECO:0000256" key="1">
    <source>
        <dbReference type="SAM" id="MobiDB-lite"/>
    </source>
</evidence>
<geneLocation type="mitochondrion" evidence="2"/>
<evidence type="ECO:0000313" key="2">
    <source>
        <dbReference type="EMBL" id="QHR90228.1"/>
    </source>
</evidence>
<keyword evidence="2" id="KW-0496">Mitochondrion</keyword>
<reference evidence="2" key="1">
    <citation type="submission" date="2019-03" db="EMBL/GenBank/DDBJ databases">
        <title>Largest Complete Mitochondrial Genome of a Gymnosperm, Sitka Spruce (Picea sitchensis), Indicates Complex Physical Structure.</title>
        <authorList>
            <person name="Jackman S.D."/>
            <person name="Coombe L."/>
            <person name="Warren R."/>
            <person name="Kirk H."/>
            <person name="Trinh E."/>
            <person name="McLeod T."/>
            <person name="Pleasance S."/>
            <person name="Pandoh P."/>
            <person name="Zhao Y."/>
            <person name="Coope R."/>
            <person name="Bousquet J."/>
            <person name="Bohlmann J.C."/>
            <person name="Jones S.J.M."/>
            <person name="Birol I."/>
        </authorList>
    </citation>
    <scope>NUCLEOTIDE SEQUENCE</scope>
    <source>
        <strain evidence="2">Q903</strain>
    </source>
</reference>
<dbReference type="EMBL" id="MK697699">
    <property type="protein sequence ID" value="QHR90228.1"/>
    <property type="molecule type" value="Genomic_DNA"/>
</dbReference>